<accession>A0A368VCB7</accession>
<evidence type="ECO:0000313" key="3">
    <source>
        <dbReference type="Proteomes" id="UP000252733"/>
    </source>
</evidence>
<feature type="chain" id="PRO_5016851043" evidence="1">
    <location>
        <begin position="21"/>
        <end position="373"/>
    </location>
</feature>
<organism evidence="2 3">
    <name type="scientific">Marinilabilia salmonicolor</name>
    <dbReference type="NCBI Taxonomy" id="989"/>
    <lineage>
        <taxon>Bacteria</taxon>
        <taxon>Pseudomonadati</taxon>
        <taxon>Bacteroidota</taxon>
        <taxon>Bacteroidia</taxon>
        <taxon>Marinilabiliales</taxon>
        <taxon>Marinilabiliaceae</taxon>
        <taxon>Marinilabilia</taxon>
    </lineage>
</organism>
<reference evidence="2 3" key="1">
    <citation type="submission" date="2018-07" db="EMBL/GenBank/DDBJ databases">
        <title>Freshwater and sediment microbial communities from various areas in North America, analyzing microbe dynamics in response to fracking.</title>
        <authorList>
            <person name="Lamendella R."/>
        </authorList>
    </citation>
    <scope>NUCLEOTIDE SEQUENCE [LARGE SCALE GENOMIC DNA]</scope>
    <source>
        <strain evidence="2 3">160A</strain>
    </source>
</reference>
<feature type="signal peptide" evidence="1">
    <location>
        <begin position="1"/>
        <end position="20"/>
    </location>
</feature>
<dbReference type="InterPro" id="IPR021516">
    <property type="entry name" value="DUF3179"/>
</dbReference>
<proteinExistence type="predicted"/>
<dbReference type="AlphaFoldDB" id="A0A368VCB7"/>
<dbReference type="RefSeq" id="WP_114436521.1">
    <property type="nucleotide sequence ID" value="NZ_QPIZ01000004.1"/>
</dbReference>
<protein>
    <submittedName>
        <fullName evidence="2">Uncharacterized protein DUF3179</fullName>
    </submittedName>
</protein>
<evidence type="ECO:0000256" key="1">
    <source>
        <dbReference type="SAM" id="SignalP"/>
    </source>
</evidence>
<dbReference type="Proteomes" id="UP000252733">
    <property type="component" value="Unassembled WGS sequence"/>
</dbReference>
<dbReference type="Pfam" id="PF11376">
    <property type="entry name" value="DUF3179"/>
    <property type="match status" value="1"/>
</dbReference>
<comment type="caution">
    <text evidence="2">The sequence shown here is derived from an EMBL/GenBank/DDBJ whole genome shotgun (WGS) entry which is preliminary data.</text>
</comment>
<sequence>MKTINSSLFLIFFIPFFMTAQNNPKNIEVEWETDKSKHSVPLNEFTILLQPDGIPPIDSPKFWEKEKATDIYFGHEPVIAVEINNKAKAYPLSVLMFHEIVNDELKGVPFSATYCPLCNAAMVFDRRLQFDGNHYLLDFGVSGMLRNSDLVMWDRQTESWWQQFMGEALVGELTGAHLEIIPSMVISLTEFFESYPQGLVLSTETGHFNEYGTNPYTNYDNPENEQPRLFKGEVDDRLPAMERVIDIRVNGKYKIYPMSEISKKQVLNDTFEDQPVVFFYTEKTVSVLDENNIAESKQIGSVTVFDPYIGDRRLTFKKTNKGFVDNETGSVWNITGKCIYGDLKGKNLRPVPHGNHFAFAWLAFHPESEIYKQ</sequence>
<keyword evidence="3" id="KW-1185">Reference proteome</keyword>
<name>A0A368VCB7_9BACT</name>
<gene>
    <name evidence="2" type="ORF">DFO77_10491</name>
</gene>
<keyword evidence="1" id="KW-0732">Signal</keyword>
<evidence type="ECO:0000313" key="2">
    <source>
        <dbReference type="EMBL" id="RCW38333.1"/>
    </source>
</evidence>
<dbReference type="EMBL" id="QPIZ01000004">
    <property type="protein sequence ID" value="RCW38333.1"/>
    <property type="molecule type" value="Genomic_DNA"/>
</dbReference>